<protein>
    <submittedName>
        <fullName evidence="1">Uncharacterized protein</fullName>
    </submittedName>
</protein>
<evidence type="ECO:0000313" key="2">
    <source>
        <dbReference type="Proteomes" id="UP000828390"/>
    </source>
</evidence>
<sequence length="74" mass="8739">MITEKNDEILDAMKKTLQYQQELFNTYLNVKQEDQTLKNYLIKISETTLDMLKNEAISPVYQARLCRPRRGSRG</sequence>
<accession>A0A9D4JFX1</accession>
<comment type="caution">
    <text evidence="1">The sequence shown here is derived from an EMBL/GenBank/DDBJ whole genome shotgun (WGS) entry which is preliminary data.</text>
</comment>
<proteinExistence type="predicted"/>
<gene>
    <name evidence="1" type="ORF">DPMN_134561</name>
</gene>
<dbReference type="Proteomes" id="UP000828390">
    <property type="component" value="Unassembled WGS sequence"/>
</dbReference>
<name>A0A9D4JFX1_DREPO</name>
<evidence type="ECO:0000313" key="1">
    <source>
        <dbReference type="EMBL" id="KAH3806242.1"/>
    </source>
</evidence>
<dbReference type="AlphaFoldDB" id="A0A9D4JFX1"/>
<reference evidence="1" key="2">
    <citation type="submission" date="2020-11" db="EMBL/GenBank/DDBJ databases">
        <authorList>
            <person name="McCartney M.A."/>
            <person name="Auch B."/>
            <person name="Kono T."/>
            <person name="Mallez S."/>
            <person name="Becker A."/>
            <person name="Gohl D.M."/>
            <person name="Silverstein K.A.T."/>
            <person name="Koren S."/>
            <person name="Bechman K.B."/>
            <person name="Herman A."/>
            <person name="Abrahante J.E."/>
            <person name="Garbe J."/>
        </authorList>
    </citation>
    <scope>NUCLEOTIDE SEQUENCE</scope>
    <source>
        <strain evidence="1">Duluth1</strain>
        <tissue evidence="1">Whole animal</tissue>
    </source>
</reference>
<organism evidence="1 2">
    <name type="scientific">Dreissena polymorpha</name>
    <name type="common">Zebra mussel</name>
    <name type="synonym">Mytilus polymorpha</name>
    <dbReference type="NCBI Taxonomy" id="45954"/>
    <lineage>
        <taxon>Eukaryota</taxon>
        <taxon>Metazoa</taxon>
        <taxon>Spiralia</taxon>
        <taxon>Lophotrochozoa</taxon>
        <taxon>Mollusca</taxon>
        <taxon>Bivalvia</taxon>
        <taxon>Autobranchia</taxon>
        <taxon>Heteroconchia</taxon>
        <taxon>Euheterodonta</taxon>
        <taxon>Imparidentia</taxon>
        <taxon>Neoheterodontei</taxon>
        <taxon>Myida</taxon>
        <taxon>Dreissenoidea</taxon>
        <taxon>Dreissenidae</taxon>
        <taxon>Dreissena</taxon>
    </lineage>
</organism>
<dbReference type="EMBL" id="JAIWYP010000006">
    <property type="protein sequence ID" value="KAH3806242.1"/>
    <property type="molecule type" value="Genomic_DNA"/>
</dbReference>
<keyword evidence="2" id="KW-1185">Reference proteome</keyword>
<reference evidence="1" key="1">
    <citation type="journal article" date="2019" name="bioRxiv">
        <title>The Genome of the Zebra Mussel, Dreissena polymorpha: A Resource for Invasive Species Research.</title>
        <authorList>
            <person name="McCartney M.A."/>
            <person name="Auch B."/>
            <person name="Kono T."/>
            <person name="Mallez S."/>
            <person name="Zhang Y."/>
            <person name="Obille A."/>
            <person name="Becker A."/>
            <person name="Abrahante J.E."/>
            <person name="Garbe J."/>
            <person name="Badalamenti J.P."/>
            <person name="Herman A."/>
            <person name="Mangelson H."/>
            <person name="Liachko I."/>
            <person name="Sullivan S."/>
            <person name="Sone E.D."/>
            <person name="Koren S."/>
            <person name="Silverstein K.A.T."/>
            <person name="Beckman K.B."/>
            <person name="Gohl D.M."/>
        </authorList>
    </citation>
    <scope>NUCLEOTIDE SEQUENCE</scope>
    <source>
        <strain evidence="1">Duluth1</strain>
        <tissue evidence="1">Whole animal</tissue>
    </source>
</reference>